<dbReference type="PATRIC" id="fig|869212.3.peg.1428"/>
<accession>I4B480</accession>
<keyword evidence="11" id="KW-1185">Reference proteome</keyword>
<dbReference type="Pfam" id="PF17871">
    <property type="entry name" value="AAA_lid_9"/>
    <property type="match status" value="1"/>
</dbReference>
<dbReference type="Proteomes" id="UP000006048">
    <property type="component" value="Chromosome"/>
</dbReference>
<proteinExistence type="predicted"/>
<dbReference type="AlphaFoldDB" id="I4B480"/>
<dbReference type="GO" id="GO:0034605">
    <property type="term" value="P:cellular response to heat"/>
    <property type="evidence" value="ECO:0007669"/>
    <property type="project" value="TreeGrafter"/>
</dbReference>
<dbReference type="InterPro" id="IPR019489">
    <property type="entry name" value="Clp_ATPase_C"/>
</dbReference>
<dbReference type="GO" id="GO:0016887">
    <property type="term" value="F:ATP hydrolysis activity"/>
    <property type="evidence" value="ECO:0007669"/>
    <property type="project" value="InterPro"/>
</dbReference>
<feature type="region of interest" description="Disordered" evidence="7">
    <location>
        <begin position="845"/>
        <end position="864"/>
    </location>
</feature>
<dbReference type="PANTHER" id="PTHR11638:SF18">
    <property type="entry name" value="HEAT SHOCK PROTEIN 104"/>
    <property type="match status" value="1"/>
</dbReference>
<evidence type="ECO:0000256" key="1">
    <source>
        <dbReference type="ARBA" id="ARBA00022737"/>
    </source>
</evidence>
<feature type="domain" description="Clp R" evidence="9">
    <location>
        <begin position="2"/>
        <end position="144"/>
    </location>
</feature>
<dbReference type="PROSITE" id="PS00870">
    <property type="entry name" value="CLPAB_1"/>
    <property type="match status" value="1"/>
</dbReference>
<dbReference type="STRING" id="869212.Turpa_1439"/>
<sequence length="864" mass="97725">MFDFTNRVKKIINEYAPREAKRLGHEFLGPEHILLGLLKAQDSVAVKMLMNLGIDLGELKKEIEKRAEQDSATMVIDPTTKDKVQRILELSRDEARKMRHSYIGSEHVLLALLRDTSGIVANALQSFQINYQVIRNELNATLGLPQATTTQKTASAAQPKKEASKTPMLDEFARNLSRMAEEKLTDPVIGRDHEIERVIQILSRKTKNNPILIGEAGVGKTAIAEGLAQRIAQKRVPEPMFNRQVYSLDVAALIAGTKYRGEFEDRIKKIMKEIRTNKDVILFIDEVHTIIGAGAAEGAVDAANILKPALARGEIQCIGATTLREYKRYIERDSALERRFQSVMVEEPSVEDAIRILAGLRHAYEKHHAVSFSKEAIIAAVKLSDRYIKDRFLPDKAIDIIDEAGSHARLKSAVIPDEIKDIEREVQQLTRDKNEMVRQQEYEKAAKLRDQIGEANQKLADAMSSWRRSQKEARVEIGAEDISRVISDWTGIPLQQLEESENERLIKMHEELADRVVGQKAAIEQISRAVRRARTGLKSTRRPIGSFVFLGPTGVGKTELAKALAEFMFGDEEALIRFDMSEYMEMHSVSKFIGSPPGYVGHEDGGQLTEAIRRHPHSVLLFDEIEKAHAEIQNILLQVLDEGELTDNSGHHVDFKETIIILTSNIGARFLQKGGKLGFSGDAENRQDSKREQVLEELRKHFSPEFLNRIDDVIIFDPLSKEEIQEIVSLTIDEINFNALQKNIYLTLNDDAKSYLAEKGYSEKYGARPLKRLVQREIEDELAMMLLEKKITQPVEIRIGTEEKEGAKKLSFTFENLSAEKFLEIKGDYFEDQATIDEIWENSILENNEEGEAESQAEPEVTQK</sequence>
<dbReference type="Pfam" id="PF10431">
    <property type="entry name" value="ClpB_D2-small"/>
    <property type="match status" value="1"/>
</dbReference>
<dbReference type="InterPro" id="IPR041546">
    <property type="entry name" value="ClpA/ClpB_AAA_lid"/>
</dbReference>
<dbReference type="SMART" id="SM01086">
    <property type="entry name" value="ClpB_D2-small"/>
    <property type="match status" value="1"/>
</dbReference>
<feature type="coiled-coil region" evidence="6">
    <location>
        <begin position="419"/>
        <end position="465"/>
    </location>
</feature>
<protein>
    <submittedName>
        <fullName evidence="10">ATPase AAA-2 domain protein</fullName>
    </submittedName>
</protein>
<name>I4B480_TURPD</name>
<dbReference type="FunFam" id="3.40.50.300:FF:000025">
    <property type="entry name" value="ATP-dependent Clp protease subunit"/>
    <property type="match status" value="1"/>
</dbReference>
<dbReference type="InterPro" id="IPR003593">
    <property type="entry name" value="AAA+_ATPase"/>
</dbReference>
<dbReference type="EMBL" id="CP002959">
    <property type="protein sequence ID" value="AFM12087.1"/>
    <property type="molecule type" value="Genomic_DNA"/>
</dbReference>
<dbReference type="SUPFAM" id="SSF81923">
    <property type="entry name" value="Double Clp-N motif"/>
    <property type="match status" value="1"/>
</dbReference>
<evidence type="ECO:0000259" key="8">
    <source>
        <dbReference type="PROSITE" id="PS50151"/>
    </source>
</evidence>
<dbReference type="FunFam" id="3.40.50.300:FF:000010">
    <property type="entry name" value="Chaperone clpB 1, putative"/>
    <property type="match status" value="1"/>
</dbReference>
<dbReference type="HOGENOM" id="CLU_005070_4_1_12"/>
<evidence type="ECO:0000313" key="10">
    <source>
        <dbReference type="EMBL" id="AFM12087.1"/>
    </source>
</evidence>
<evidence type="ECO:0000256" key="3">
    <source>
        <dbReference type="ARBA" id="ARBA00022840"/>
    </source>
</evidence>
<dbReference type="InterPro" id="IPR036628">
    <property type="entry name" value="Clp_N_dom_sf"/>
</dbReference>
<reference evidence="10 11" key="1">
    <citation type="submission" date="2012-06" db="EMBL/GenBank/DDBJ databases">
        <title>The complete chromosome of genome of Turneriella parva DSM 21527.</title>
        <authorList>
            <consortium name="US DOE Joint Genome Institute (JGI-PGF)"/>
            <person name="Lucas S."/>
            <person name="Han J."/>
            <person name="Lapidus A."/>
            <person name="Bruce D."/>
            <person name="Goodwin L."/>
            <person name="Pitluck S."/>
            <person name="Peters L."/>
            <person name="Kyrpides N."/>
            <person name="Mavromatis K."/>
            <person name="Ivanova N."/>
            <person name="Mikhailova N."/>
            <person name="Chertkov O."/>
            <person name="Detter J.C."/>
            <person name="Tapia R."/>
            <person name="Han C."/>
            <person name="Land M."/>
            <person name="Hauser L."/>
            <person name="Markowitz V."/>
            <person name="Cheng J.-F."/>
            <person name="Hugenholtz P."/>
            <person name="Woyke T."/>
            <person name="Wu D."/>
            <person name="Gronow S."/>
            <person name="Wellnitz S."/>
            <person name="Brambilla E."/>
            <person name="Klenk H.-P."/>
            <person name="Eisen J.A."/>
        </authorList>
    </citation>
    <scope>NUCLEOTIDE SEQUENCE [LARGE SCALE GENOMIC DNA]</scope>
    <source>
        <strain evidence="11">ATCC BAA-1111 / DSM 21527 / NCTC 11395 / H</strain>
    </source>
</reference>
<evidence type="ECO:0000259" key="9">
    <source>
        <dbReference type="PROSITE" id="PS51903"/>
    </source>
</evidence>
<keyword evidence="2" id="KW-0547">Nucleotide-binding</keyword>
<dbReference type="GO" id="GO:0005524">
    <property type="term" value="F:ATP binding"/>
    <property type="evidence" value="ECO:0007669"/>
    <property type="project" value="UniProtKB-KW"/>
</dbReference>
<dbReference type="Pfam" id="PF02861">
    <property type="entry name" value="Clp_N"/>
    <property type="match status" value="2"/>
</dbReference>
<gene>
    <name evidence="10" type="ordered locus">Turpa_1439</name>
</gene>
<dbReference type="InterPro" id="IPR050130">
    <property type="entry name" value="ClpA_ClpB"/>
</dbReference>
<evidence type="ECO:0000256" key="5">
    <source>
        <dbReference type="PROSITE-ProRule" id="PRU01251"/>
    </source>
</evidence>
<dbReference type="InterPro" id="IPR027417">
    <property type="entry name" value="P-loop_NTPase"/>
</dbReference>
<dbReference type="Gene3D" id="1.10.1780.10">
    <property type="entry name" value="Clp, N-terminal domain"/>
    <property type="match status" value="1"/>
</dbReference>
<keyword evidence="6" id="KW-0175">Coiled coil</keyword>
<organism evidence="10 11">
    <name type="scientific">Turneriella parva (strain ATCC BAA-1111 / DSM 21527 / NCTC 11395 / H)</name>
    <name type="common">Leptospira parva</name>
    <dbReference type="NCBI Taxonomy" id="869212"/>
    <lineage>
        <taxon>Bacteria</taxon>
        <taxon>Pseudomonadati</taxon>
        <taxon>Spirochaetota</taxon>
        <taxon>Spirochaetia</taxon>
        <taxon>Leptospirales</taxon>
        <taxon>Leptospiraceae</taxon>
        <taxon>Turneriella</taxon>
    </lineage>
</organism>
<evidence type="ECO:0000313" key="11">
    <source>
        <dbReference type="Proteomes" id="UP000006048"/>
    </source>
</evidence>
<dbReference type="KEGG" id="tpx:Turpa_1439"/>
<evidence type="ECO:0000256" key="4">
    <source>
        <dbReference type="ARBA" id="ARBA00023186"/>
    </source>
</evidence>
<dbReference type="Gene3D" id="4.10.860.10">
    <property type="entry name" value="UVR domain"/>
    <property type="match status" value="1"/>
</dbReference>
<dbReference type="InterPro" id="IPR001270">
    <property type="entry name" value="ClpA/B"/>
</dbReference>
<dbReference type="OrthoDB" id="9803641at2"/>
<dbReference type="SMART" id="SM00382">
    <property type="entry name" value="AAA"/>
    <property type="match status" value="2"/>
</dbReference>
<dbReference type="SUPFAM" id="SSF52540">
    <property type="entry name" value="P-loop containing nucleoside triphosphate hydrolases"/>
    <property type="match status" value="2"/>
</dbReference>
<dbReference type="InterPro" id="IPR001943">
    <property type="entry name" value="UVR_dom"/>
</dbReference>
<evidence type="ECO:0000256" key="7">
    <source>
        <dbReference type="SAM" id="MobiDB-lite"/>
    </source>
</evidence>
<dbReference type="CDD" id="cd00009">
    <property type="entry name" value="AAA"/>
    <property type="match status" value="1"/>
</dbReference>
<evidence type="ECO:0000256" key="6">
    <source>
        <dbReference type="SAM" id="Coils"/>
    </source>
</evidence>
<dbReference type="RefSeq" id="WP_014802601.1">
    <property type="nucleotide sequence ID" value="NC_018020.1"/>
</dbReference>
<dbReference type="PRINTS" id="PR00300">
    <property type="entry name" value="CLPPROTEASEA"/>
</dbReference>
<dbReference type="CDD" id="cd19499">
    <property type="entry name" value="RecA-like_ClpB_Hsp104-like"/>
    <property type="match status" value="1"/>
</dbReference>
<dbReference type="PANTHER" id="PTHR11638">
    <property type="entry name" value="ATP-DEPENDENT CLP PROTEASE"/>
    <property type="match status" value="1"/>
</dbReference>
<keyword evidence="4" id="KW-0143">Chaperone</keyword>
<dbReference type="GO" id="GO:0005737">
    <property type="term" value="C:cytoplasm"/>
    <property type="evidence" value="ECO:0007669"/>
    <property type="project" value="TreeGrafter"/>
</dbReference>
<dbReference type="InterPro" id="IPR004176">
    <property type="entry name" value="Clp_R_N"/>
</dbReference>
<dbReference type="Gene3D" id="3.40.50.300">
    <property type="entry name" value="P-loop containing nucleotide triphosphate hydrolases"/>
    <property type="match status" value="2"/>
</dbReference>
<feature type="compositionally biased region" description="Acidic residues" evidence="7">
    <location>
        <begin position="847"/>
        <end position="857"/>
    </location>
</feature>
<dbReference type="PROSITE" id="PS50151">
    <property type="entry name" value="UVR"/>
    <property type="match status" value="1"/>
</dbReference>
<dbReference type="InterPro" id="IPR018368">
    <property type="entry name" value="ClpA/B_CS1"/>
</dbReference>
<dbReference type="PROSITE" id="PS51903">
    <property type="entry name" value="CLP_R"/>
    <property type="match status" value="1"/>
</dbReference>
<evidence type="ECO:0000256" key="2">
    <source>
        <dbReference type="ARBA" id="ARBA00022741"/>
    </source>
</evidence>
<keyword evidence="1 5" id="KW-0677">Repeat</keyword>
<dbReference type="Gene3D" id="1.10.8.60">
    <property type="match status" value="2"/>
</dbReference>
<dbReference type="InterPro" id="IPR003959">
    <property type="entry name" value="ATPase_AAA_core"/>
</dbReference>
<dbReference type="Pfam" id="PF07724">
    <property type="entry name" value="AAA_2"/>
    <property type="match status" value="1"/>
</dbReference>
<keyword evidence="3" id="KW-0067">ATP-binding</keyword>
<dbReference type="Pfam" id="PF00004">
    <property type="entry name" value="AAA"/>
    <property type="match status" value="1"/>
</dbReference>
<feature type="domain" description="UVR" evidence="8">
    <location>
        <begin position="423"/>
        <end position="458"/>
    </location>
</feature>